<keyword evidence="1" id="KW-1133">Transmembrane helix</keyword>
<evidence type="ECO:0000313" key="2">
    <source>
        <dbReference type="EMBL" id="KUG25465.1"/>
    </source>
</evidence>
<name>A0A0W8FXG6_9ZZZZ</name>
<proteinExistence type="predicted"/>
<accession>A0A0W8FXG6</accession>
<dbReference type="EMBL" id="LNQE01000677">
    <property type="protein sequence ID" value="KUG25465.1"/>
    <property type="molecule type" value="Genomic_DNA"/>
</dbReference>
<dbReference type="AlphaFoldDB" id="A0A0W8FXG6"/>
<evidence type="ECO:0000256" key="1">
    <source>
        <dbReference type="SAM" id="Phobius"/>
    </source>
</evidence>
<feature type="transmembrane region" description="Helical" evidence="1">
    <location>
        <begin position="20"/>
        <end position="37"/>
    </location>
</feature>
<keyword evidence="1" id="KW-0472">Membrane</keyword>
<comment type="caution">
    <text evidence="2">The sequence shown here is derived from an EMBL/GenBank/DDBJ whole genome shotgun (WGS) entry which is preliminary data.</text>
</comment>
<gene>
    <name evidence="2" type="ORF">ASZ90_004700</name>
</gene>
<sequence>MSQKNIEPKRTAKDWYKDLAVLFSPFILMIILYLLFFT</sequence>
<keyword evidence="1" id="KW-0812">Transmembrane</keyword>
<organism evidence="2">
    <name type="scientific">hydrocarbon metagenome</name>
    <dbReference type="NCBI Taxonomy" id="938273"/>
    <lineage>
        <taxon>unclassified sequences</taxon>
        <taxon>metagenomes</taxon>
        <taxon>ecological metagenomes</taxon>
    </lineage>
</organism>
<reference evidence="2" key="1">
    <citation type="journal article" date="2015" name="Proc. Natl. Acad. Sci. U.S.A.">
        <title>Networks of energetic and metabolic interactions define dynamics in microbial communities.</title>
        <authorList>
            <person name="Embree M."/>
            <person name="Liu J.K."/>
            <person name="Al-Bassam M.M."/>
            <person name="Zengler K."/>
        </authorList>
    </citation>
    <scope>NUCLEOTIDE SEQUENCE</scope>
</reference>
<protein>
    <submittedName>
        <fullName evidence="2">Uncharacterized protein</fullName>
    </submittedName>
</protein>